<dbReference type="InterPro" id="IPR001801">
    <property type="entry name" value="Histone_HNS"/>
</dbReference>
<sequence length="131" mass="14900">MSETLKTLSNIRSLRVLARETSLEQLEALLEKLTIVIEEKREDVKAQELEQAKFLESLNKYKEMLAQDGISADELASLLSNAPVERKSRKPIAPRPAKYKFIDVNGNEKTWTGQGRTPRELVGKNLSEFEI</sequence>
<dbReference type="GO" id="GO:0009295">
    <property type="term" value="C:nucleoid"/>
    <property type="evidence" value="ECO:0007669"/>
    <property type="project" value="UniProtKB-SubCell"/>
</dbReference>
<proteinExistence type="inferred from homology"/>
<reference evidence="9 11" key="1">
    <citation type="submission" date="2018-05" db="EMBL/GenBank/DDBJ databases">
        <title>Draft Genome Sequences for a Diverse set of 7 Haemophilus Species.</title>
        <authorList>
            <person name="Nichols M."/>
            <person name="Topaz N."/>
            <person name="Wang X."/>
            <person name="Wang X."/>
            <person name="Boxrud D."/>
        </authorList>
    </citation>
    <scope>NUCLEOTIDE SEQUENCE [LARGE SCALE GENOMIC DNA]</scope>
    <source>
        <strain evidence="9 11">C2010039593</strain>
    </source>
</reference>
<evidence type="ECO:0000256" key="4">
    <source>
        <dbReference type="ARBA" id="ARBA00023125"/>
    </source>
</evidence>
<keyword evidence="4 5" id="KW-0238">DNA-binding</keyword>
<accession>A0A369ZLK8</accession>
<dbReference type="SUPFAM" id="SSF81273">
    <property type="entry name" value="H-NS histone-like proteins"/>
    <property type="match status" value="2"/>
</dbReference>
<keyword evidence="3" id="KW-0963">Cytoplasm</keyword>
<dbReference type="GO" id="GO:0000976">
    <property type="term" value="F:transcription cis-regulatory region binding"/>
    <property type="evidence" value="ECO:0007669"/>
    <property type="project" value="TreeGrafter"/>
</dbReference>
<dbReference type="GO" id="GO:0003680">
    <property type="term" value="F:minor groove of adenine-thymine-rich DNA binding"/>
    <property type="evidence" value="ECO:0007669"/>
    <property type="project" value="TreeGrafter"/>
</dbReference>
<dbReference type="Pfam" id="PF22470">
    <property type="entry name" value="Histone_HNS_N"/>
    <property type="match status" value="1"/>
</dbReference>
<evidence type="ECO:0000256" key="7">
    <source>
        <dbReference type="SAM" id="Coils"/>
    </source>
</evidence>
<dbReference type="GO" id="GO:0005829">
    <property type="term" value="C:cytosol"/>
    <property type="evidence" value="ECO:0007669"/>
    <property type="project" value="TreeGrafter"/>
</dbReference>
<dbReference type="EMBL" id="UGHH01000002">
    <property type="protein sequence ID" value="STO64603.1"/>
    <property type="molecule type" value="Genomic_DNA"/>
</dbReference>
<evidence type="ECO:0000256" key="5">
    <source>
        <dbReference type="PIRNR" id="PIRNR002096"/>
    </source>
</evidence>
<dbReference type="InterPro" id="IPR054180">
    <property type="entry name" value="H-NS-like_N"/>
</dbReference>
<dbReference type="SMART" id="SM00528">
    <property type="entry name" value="HNS"/>
    <property type="match status" value="1"/>
</dbReference>
<dbReference type="STRING" id="735.B0185_03060"/>
<dbReference type="GO" id="GO:0001217">
    <property type="term" value="F:DNA-binding transcription repressor activity"/>
    <property type="evidence" value="ECO:0007669"/>
    <property type="project" value="TreeGrafter"/>
</dbReference>
<dbReference type="Gene3D" id="1.10.287.1050">
    <property type="entry name" value="H-NS histone-like proteins"/>
    <property type="match status" value="1"/>
</dbReference>
<dbReference type="PANTHER" id="PTHR38097:SF2">
    <property type="entry name" value="DNA-BINDING PROTEIN STPA"/>
    <property type="match status" value="1"/>
</dbReference>
<evidence type="ECO:0000256" key="1">
    <source>
        <dbReference type="ARBA" id="ARBA00004453"/>
    </source>
</evidence>
<comment type="subcellular location">
    <subcellularLocation>
        <location evidence="1">Cytoplasm</location>
        <location evidence="1">Nucleoid</location>
    </subcellularLocation>
</comment>
<evidence type="ECO:0000313" key="9">
    <source>
        <dbReference type="EMBL" id="RDF05983.1"/>
    </source>
</evidence>
<comment type="similarity">
    <text evidence="2 5">Belongs to the histone-like protein H-NS family.</text>
</comment>
<dbReference type="Pfam" id="PF00816">
    <property type="entry name" value="Histone_HNS"/>
    <property type="match status" value="1"/>
</dbReference>
<feature type="coiled-coil region" evidence="7">
    <location>
        <begin position="23"/>
        <end position="50"/>
    </location>
</feature>
<gene>
    <name evidence="10" type="primary">hns</name>
    <name evidence="9" type="ORF">DPV98_01565</name>
    <name evidence="10" type="ORF">NCTC10794_01675</name>
</gene>
<dbReference type="GO" id="GO:0032993">
    <property type="term" value="C:protein-DNA complex"/>
    <property type="evidence" value="ECO:0007669"/>
    <property type="project" value="TreeGrafter"/>
</dbReference>
<dbReference type="InterPro" id="IPR027454">
    <property type="entry name" value="Histone_HNS_N"/>
</dbReference>
<evidence type="ECO:0000259" key="8">
    <source>
        <dbReference type="SMART" id="SM00528"/>
    </source>
</evidence>
<dbReference type="PANTHER" id="PTHR38097">
    <property type="match status" value="1"/>
</dbReference>
<dbReference type="PIRSF" id="PIRSF002096">
    <property type="entry name" value="HnS"/>
    <property type="match status" value="1"/>
</dbReference>
<evidence type="ECO:0000313" key="12">
    <source>
        <dbReference type="Proteomes" id="UP000254867"/>
    </source>
</evidence>
<evidence type="ECO:0000256" key="6">
    <source>
        <dbReference type="PIRSR" id="PIRSR002096-1"/>
    </source>
</evidence>
<evidence type="ECO:0000313" key="10">
    <source>
        <dbReference type="EMBL" id="STO64603.1"/>
    </source>
</evidence>
<evidence type="ECO:0000256" key="2">
    <source>
        <dbReference type="ARBA" id="ARBA00010610"/>
    </source>
</evidence>
<keyword evidence="7" id="KW-0175">Coiled coil</keyword>
<dbReference type="GO" id="GO:0046983">
    <property type="term" value="F:protein dimerization activity"/>
    <property type="evidence" value="ECO:0007669"/>
    <property type="project" value="InterPro"/>
</dbReference>
<organism evidence="9 11">
    <name type="scientific">Haemophilus parahaemolyticus</name>
    <dbReference type="NCBI Taxonomy" id="735"/>
    <lineage>
        <taxon>Bacteria</taxon>
        <taxon>Pseudomonadati</taxon>
        <taxon>Pseudomonadota</taxon>
        <taxon>Gammaproteobacteria</taxon>
        <taxon>Pasteurellales</taxon>
        <taxon>Pasteurellaceae</taxon>
        <taxon>Haemophilus</taxon>
    </lineage>
</organism>
<dbReference type="Proteomes" id="UP000253999">
    <property type="component" value="Unassembled WGS sequence"/>
</dbReference>
<dbReference type="AlphaFoldDB" id="A0A369ZLK8"/>
<feature type="domain" description="DNA-binding protein H-NS-like C-terminal" evidence="8">
    <location>
        <begin position="89"/>
        <end position="131"/>
    </location>
</feature>
<dbReference type="RefSeq" id="WP_111312350.1">
    <property type="nucleotide sequence ID" value="NZ_QEQD01000001.1"/>
</dbReference>
<reference evidence="10 12" key="2">
    <citation type="submission" date="2018-06" db="EMBL/GenBank/DDBJ databases">
        <authorList>
            <consortium name="Pathogen Informatics"/>
            <person name="Doyle S."/>
        </authorList>
    </citation>
    <scope>NUCLEOTIDE SEQUENCE [LARGE SCALE GENOMIC DNA]</scope>
    <source>
        <strain evidence="10 12">NCTC10794</strain>
    </source>
</reference>
<feature type="DNA-binding region" evidence="6">
    <location>
        <begin position="114"/>
        <end position="119"/>
    </location>
</feature>
<dbReference type="EMBL" id="QEQD01000001">
    <property type="protein sequence ID" value="RDF05983.1"/>
    <property type="molecule type" value="Genomic_DNA"/>
</dbReference>
<dbReference type="InterPro" id="IPR027444">
    <property type="entry name" value="H-NS_C_dom"/>
</dbReference>
<dbReference type="GO" id="GO:0003681">
    <property type="term" value="F:bent DNA binding"/>
    <property type="evidence" value="ECO:0007669"/>
    <property type="project" value="TreeGrafter"/>
</dbReference>
<evidence type="ECO:0000313" key="11">
    <source>
        <dbReference type="Proteomes" id="UP000253999"/>
    </source>
</evidence>
<dbReference type="Gene3D" id="4.10.430.10">
    <property type="entry name" value="Histone-like protein H-NS, C-terminal domain"/>
    <property type="match status" value="1"/>
</dbReference>
<dbReference type="Proteomes" id="UP000254867">
    <property type="component" value="Unassembled WGS sequence"/>
</dbReference>
<name>A0A369ZLK8_HAEPH</name>
<protein>
    <recommendedName>
        <fullName evidence="5">DNA-binding protein</fullName>
    </recommendedName>
</protein>
<evidence type="ECO:0000256" key="3">
    <source>
        <dbReference type="ARBA" id="ARBA00022490"/>
    </source>
</evidence>
<dbReference type="InterPro" id="IPR037150">
    <property type="entry name" value="H-NS_C_dom_sf"/>
</dbReference>
<dbReference type="GO" id="GO:0030527">
    <property type="term" value="F:structural constituent of chromatin"/>
    <property type="evidence" value="ECO:0007669"/>
    <property type="project" value="InterPro"/>
</dbReference>